<keyword evidence="1" id="KW-0472">Membrane</keyword>
<dbReference type="Pfam" id="PF14346">
    <property type="entry name" value="DUF4398"/>
    <property type="match status" value="1"/>
</dbReference>
<dbReference type="EMBL" id="JAVRIB010000017">
    <property type="protein sequence ID" value="MDT0636055.1"/>
    <property type="molecule type" value="Genomic_DNA"/>
</dbReference>
<protein>
    <submittedName>
        <fullName evidence="4">OmpA family protein</fullName>
    </submittedName>
</protein>
<evidence type="ECO:0000259" key="3">
    <source>
        <dbReference type="PROSITE" id="PS51123"/>
    </source>
</evidence>
<dbReference type="InterPro" id="IPR006665">
    <property type="entry name" value="OmpA-like"/>
</dbReference>
<evidence type="ECO:0000313" key="5">
    <source>
        <dbReference type="Proteomes" id="UP001251857"/>
    </source>
</evidence>
<proteinExistence type="predicted"/>
<dbReference type="InterPro" id="IPR025511">
    <property type="entry name" value="DUF4398"/>
</dbReference>
<dbReference type="InterPro" id="IPR036737">
    <property type="entry name" value="OmpA-like_sf"/>
</dbReference>
<feature type="region of interest" description="Disordered" evidence="2">
    <location>
        <begin position="276"/>
        <end position="314"/>
    </location>
</feature>
<dbReference type="Proteomes" id="UP001251857">
    <property type="component" value="Unassembled WGS sequence"/>
</dbReference>
<dbReference type="PANTHER" id="PTHR30329">
    <property type="entry name" value="STATOR ELEMENT OF FLAGELLAR MOTOR COMPLEX"/>
    <property type="match status" value="1"/>
</dbReference>
<dbReference type="SUPFAM" id="SSF103088">
    <property type="entry name" value="OmpA-like"/>
    <property type="match status" value="1"/>
</dbReference>
<evidence type="ECO:0000256" key="2">
    <source>
        <dbReference type="SAM" id="MobiDB-lite"/>
    </source>
</evidence>
<name>A0ABU3C3C8_9GAMM</name>
<dbReference type="RefSeq" id="WP_311653950.1">
    <property type="nucleotide sequence ID" value="NZ_JAVRIB010000017.1"/>
</dbReference>
<reference evidence="4 5" key="1">
    <citation type="submission" date="2023-09" db="EMBL/GenBank/DDBJ databases">
        <authorList>
            <person name="Rey-Velasco X."/>
        </authorList>
    </citation>
    <scope>NUCLEOTIDE SEQUENCE [LARGE SCALE GENOMIC DNA]</scope>
    <source>
        <strain evidence="4 5">W335</strain>
    </source>
</reference>
<organism evidence="4 5">
    <name type="scientific">Spectribacter hydrogenoxidans</name>
    <dbReference type="NCBI Taxonomy" id="3075608"/>
    <lineage>
        <taxon>Bacteria</taxon>
        <taxon>Pseudomonadati</taxon>
        <taxon>Pseudomonadota</taxon>
        <taxon>Gammaproteobacteria</taxon>
        <taxon>Salinisphaerales</taxon>
        <taxon>Salinisphaeraceae</taxon>
        <taxon>Spectribacter</taxon>
    </lineage>
</organism>
<dbReference type="InterPro" id="IPR050330">
    <property type="entry name" value="Bact_OuterMem_StrucFunc"/>
</dbReference>
<dbReference type="CDD" id="cd07185">
    <property type="entry name" value="OmpA_C-like"/>
    <property type="match status" value="1"/>
</dbReference>
<gene>
    <name evidence="4" type="ORF">RM532_13960</name>
</gene>
<feature type="compositionally biased region" description="Basic and acidic residues" evidence="2">
    <location>
        <begin position="293"/>
        <end position="302"/>
    </location>
</feature>
<keyword evidence="5" id="KW-1185">Reference proteome</keyword>
<dbReference type="Gene3D" id="3.30.1330.60">
    <property type="entry name" value="OmpA-like domain"/>
    <property type="match status" value="1"/>
</dbReference>
<comment type="caution">
    <text evidence="4">The sequence shown here is derived from an EMBL/GenBank/DDBJ whole genome shotgun (WGS) entry which is preliminary data.</text>
</comment>
<dbReference type="Pfam" id="PF00691">
    <property type="entry name" value="OmpA"/>
    <property type="match status" value="1"/>
</dbReference>
<evidence type="ECO:0000313" key="4">
    <source>
        <dbReference type="EMBL" id="MDT0636055.1"/>
    </source>
</evidence>
<dbReference type="PROSITE" id="PS51123">
    <property type="entry name" value="OMPA_2"/>
    <property type="match status" value="1"/>
</dbReference>
<dbReference type="PANTHER" id="PTHR30329:SF21">
    <property type="entry name" value="LIPOPROTEIN YIAD-RELATED"/>
    <property type="match status" value="1"/>
</dbReference>
<evidence type="ECO:0000256" key="1">
    <source>
        <dbReference type="PROSITE-ProRule" id="PRU00473"/>
    </source>
</evidence>
<accession>A0ABU3C3C8</accession>
<dbReference type="PROSITE" id="PS51257">
    <property type="entry name" value="PROKAR_LIPOPROTEIN"/>
    <property type="match status" value="1"/>
</dbReference>
<sequence length="314" mass="33280">MSRAWPVFSLVISAAWLGGCAVWQTNPVPPPPPPPVAAQLGDDEVSPALKDNLRRNEQGEPVGFAALDAAEEAVDAARRTAGVDEYAPEALQQAVQTLDAARAAWAGIADDPLSSPAGLAEVGRQAHAARRWAQIARADARRETGLRQLATVSNQLDARDAVDQRWAGKMVAPGEFGELVFATGTDRLTGDSAAVIDRVATFLDEHPRYRVRVVGHTDNTPPSAGNLSAFLNDNPDLRDAGKGEQAAAYNRAVSRRRAEAVRAALLEQGVAAGRIEAEGRGAADPRASNDTAGGRRDNRRVEVTLVLPPRDSAS</sequence>
<feature type="domain" description="OmpA-like" evidence="3">
    <location>
        <begin position="168"/>
        <end position="309"/>
    </location>
</feature>